<evidence type="ECO:0000256" key="8">
    <source>
        <dbReference type="ARBA" id="ARBA00023125"/>
    </source>
</evidence>
<dbReference type="InterPro" id="IPR007694">
    <property type="entry name" value="DNA_helicase_DnaB-like_C"/>
</dbReference>
<keyword evidence="2 13" id="KW-0639">Primosome</keyword>
<evidence type="ECO:0000256" key="10">
    <source>
        <dbReference type="ARBA" id="ARBA00044932"/>
    </source>
</evidence>
<dbReference type="GO" id="GO:0003677">
    <property type="term" value="F:DNA binding"/>
    <property type="evidence" value="ECO:0007669"/>
    <property type="project" value="UniProtKB-UniRule"/>
</dbReference>
<evidence type="ECO:0000256" key="6">
    <source>
        <dbReference type="ARBA" id="ARBA00022806"/>
    </source>
</evidence>
<comment type="function">
    <text evidence="10 13">The main replicative DNA helicase, it participates in initiation and elongation during chromosome replication. Travels ahead of the DNA replisome, separating dsDNA into templates for DNA synthesis. A processive ATP-dependent 5'-3' DNA helicase it has DNA-dependent ATPase activity.</text>
</comment>
<dbReference type="GO" id="GO:1990077">
    <property type="term" value="C:primosome complex"/>
    <property type="evidence" value="ECO:0007669"/>
    <property type="project" value="UniProtKB-UniRule"/>
</dbReference>
<organism evidence="16 17">
    <name type="scientific">Botrimarina mediterranea</name>
    <dbReference type="NCBI Taxonomy" id="2528022"/>
    <lineage>
        <taxon>Bacteria</taxon>
        <taxon>Pseudomonadati</taxon>
        <taxon>Planctomycetota</taxon>
        <taxon>Planctomycetia</taxon>
        <taxon>Pirellulales</taxon>
        <taxon>Lacipirellulaceae</taxon>
        <taxon>Botrimarina</taxon>
    </lineage>
</organism>
<dbReference type="SUPFAM" id="SSF52540">
    <property type="entry name" value="P-loop containing nucleoside triphosphate hydrolases"/>
    <property type="match status" value="1"/>
</dbReference>
<evidence type="ECO:0000256" key="9">
    <source>
        <dbReference type="ARBA" id="ARBA00023235"/>
    </source>
</evidence>
<sequence>MSIGDSRDRNETSGEGKRFRRDGRDGHAPPPIKAESLLERQLPQSLEAERAVLCSLLLLPEVADDVALILGADDFLDDANRRIYRHMAAMHDEGAAIDVMLLIQRLRDKGEFEAIGGNAYLAELSGAVATAAHAEYYAQIVREKATLRGLIEASTDILRDAYDPTMEPRQLLSRAEERVFGILETKGHGQVTTIRDVLTESIARIDARMKNEHAFGGIETGFDDFDEMTGGLHGSQLVILAARPSMGKTALAMNIVEHVAINCQHPTLFVSLEMAALELGDRLLCSRAHVSGHRVRTGQIKVEESQKLIRTAAEISTAPLYIDDSPSRTMTEISAAARRLKRKEGLGLIVIDYLQLIDPDNSRDPRQEQVAKIARRLKGLARELDVPVLCLAQLNRQTEASRDNKPQLSNLRESGAIEQDADVVMFIHREEYYATNEEDRERLRGEAELIIRKQRAGPVGDVKLTWLHDFTRFTNRAPQQYDEFAGGYGGGDNSFG</sequence>
<dbReference type="GO" id="GO:0043139">
    <property type="term" value="F:5'-3' DNA helicase activity"/>
    <property type="evidence" value="ECO:0007669"/>
    <property type="project" value="UniProtKB-EC"/>
</dbReference>
<feature type="compositionally biased region" description="Basic and acidic residues" evidence="14">
    <location>
        <begin position="1"/>
        <end position="27"/>
    </location>
</feature>
<reference evidence="16 17" key="1">
    <citation type="submission" date="2019-02" db="EMBL/GenBank/DDBJ databases">
        <title>Deep-cultivation of Planctomycetes and their phenomic and genomic characterization uncovers novel biology.</title>
        <authorList>
            <person name="Wiegand S."/>
            <person name="Jogler M."/>
            <person name="Boedeker C."/>
            <person name="Pinto D."/>
            <person name="Vollmers J."/>
            <person name="Rivas-Marin E."/>
            <person name="Kohn T."/>
            <person name="Peeters S.H."/>
            <person name="Heuer A."/>
            <person name="Rast P."/>
            <person name="Oberbeckmann S."/>
            <person name="Bunk B."/>
            <person name="Jeske O."/>
            <person name="Meyerdierks A."/>
            <person name="Storesund J.E."/>
            <person name="Kallscheuer N."/>
            <person name="Luecker S."/>
            <person name="Lage O.M."/>
            <person name="Pohl T."/>
            <person name="Merkel B.J."/>
            <person name="Hornburger P."/>
            <person name="Mueller R.-W."/>
            <person name="Bruemmer F."/>
            <person name="Labrenz M."/>
            <person name="Spormann A.M."/>
            <person name="Op den Camp H."/>
            <person name="Overmann J."/>
            <person name="Amann R."/>
            <person name="Jetten M.S.M."/>
            <person name="Mascher T."/>
            <person name="Medema M.H."/>
            <person name="Devos D.P."/>
            <person name="Kaster A.-K."/>
            <person name="Ovreas L."/>
            <person name="Rohde M."/>
            <person name="Galperin M.Y."/>
            <person name="Jogler C."/>
        </authorList>
    </citation>
    <scope>NUCLEOTIDE SEQUENCE [LARGE SCALE GENOMIC DNA]</scope>
    <source>
        <strain evidence="16 17">Spa11</strain>
    </source>
</reference>
<proteinExistence type="inferred from homology"/>
<evidence type="ECO:0000256" key="4">
    <source>
        <dbReference type="ARBA" id="ARBA00022741"/>
    </source>
</evidence>
<evidence type="ECO:0000256" key="7">
    <source>
        <dbReference type="ARBA" id="ARBA00022840"/>
    </source>
</evidence>
<keyword evidence="17" id="KW-1185">Reference proteome</keyword>
<evidence type="ECO:0000256" key="11">
    <source>
        <dbReference type="ARBA" id="ARBA00048954"/>
    </source>
</evidence>
<comment type="catalytic activity">
    <reaction evidence="11 13">
        <text>ATP + H2O = ADP + phosphate + H(+)</text>
        <dbReference type="Rhea" id="RHEA:13065"/>
        <dbReference type="ChEBI" id="CHEBI:15377"/>
        <dbReference type="ChEBI" id="CHEBI:15378"/>
        <dbReference type="ChEBI" id="CHEBI:30616"/>
        <dbReference type="ChEBI" id="CHEBI:43474"/>
        <dbReference type="ChEBI" id="CHEBI:456216"/>
        <dbReference type="EC" id="5.6.2.3"/>
    </reaction>
</comment>
<evidence type="ECO:0000256" key="14">
    <source>
        <dbReference type="SAM" id="MobiDB-lite"/>
    </source>
</evidence>
<keyword evidence="4 13" id="KW-0547">Nucleotide-binding</keyword>
<dbReference type="InterPro" id="IPR016136">
    <property type="entry name" value="DNA_helicase_N/primase_C"/>
</dbReference>
<accession>A0A518K401</accession>
<name>A0A518K401_9BACT</name>
<dbReference type="GO" id="GO:0016887">
    <property type="term" value="F:ATP hydrolysis activity"/>
    <property type="evidence" value="ECO:0007669"/>
    <property type="project" value="RHEA"/>
</dbReference>
<dbReference type="FunFam" id="1.10.860.10:FF:000001">
    <property type="entry name" value="Replicative DNA helicase"/>
    <property type="match status" value="1"/>
</dbReference>
<keyword evidence="6 13" id="KW-0347">Helicase</keyword>
<dbReference type="PANTHER" id="PTHR30153">
    <property type="entry name" value="REPLICATIVE DNA HELICASE DNAB"/>
    <property type="match status" value="1"/>
</dbReference>
<dbReference type="Pfam" id="PF03796">
    <property type="entry name" value="DnaB_C"/>
    <property type="match status" value="1"/>
</dbReference>
<dbReference type="EC" id="5.6.2.3" evidence="12 13"/>
<dbReference type="GO" id="GO:0005524">
    <property type="term" value="F:ATP binding"/>
    <property type="evidence" value="ECO:0007669"/>
    <property type="project" value="UniProtKB-UniRule"/>
</dbReference>
<dbReference type="KEGG" id="bmei:Spa11_07120"/>
<dbReference type="SUPFAM" id="SSF48024">
    <property type="entry name" value="N-terminal domain of DnaB helicase"/>
    <property type="match status" value="1"/>
</dbReference>
<evidence type="ECO:0000313" key="17">
    <source>
        <dbReference type="Proteomes" id="UP000316426"/>
    </source>
</evidence>
<dbReference type="Gene3D" id="3.40.50.300">
    <property type="entry name" value="P-loop containing nucleotide triphosphate hydrolases"/>
    <property type="match status" value="1"/>
</dbReference>
<keyword evidence="7 13" id="KW-0067">ATP-binding</keyword>
<keyword evidence="5 13" id="KW-0378">Hydrolase</keyword>
<keyword evidence="3 13" id="KW-0235">DNA replication</keyword>
<keyword evidence="8 13" id="KW-0238">DNA-binding</keyword>
<dbReference type="GO" id="GO:0006269">
    <property type="term" value="P:DNA replication, synthesis of primer"/>
    <property type="evidence" value="ECO:0007669"/>
    <property type="project" value="UniProtKB-UniRule"/>
</dbReference>
<dbReference type="NCBIfam" id="TIGR00665">
    <property type="entry name" value="DnaB"/>
    <property type="match status" value="1"/>
</dbReference>
<evidence type="ECO:0000313" key="16">
    <source>
        <dbReference type="EMBL" id="QDV72534.1"/>
    </source>
</evidence>
<evidence type="ECO:0000256" key="5">
    <source>
        <dbReference type="ARBA" id="ARBA00022801"/>
    </source>
</evidence>
<evidence type="ECO:0000256" key="13">
    <source>
        <dbReference type="RuleBase" id="RU362085"/>
    </source>
</evidence>
<dbReference type="InterPro" id="IPR036185">
    <property type="entry name" value="DNA_heli_DnaB-like_N_sf"/>
</dbReference>
<feature type="domain" description="SF4 helicase" evidence="15">
    <location>
        <begin position="211"/>
        <end position="480"/>
    </location>
</feature>
<dbReference type="PANTHER" id="PTHR30153:SF2">
    <property type="entry name" value="REPLICATIVE DNA HELICASE"/>
    <property type="match status" value="1"/>
</dbReference>
<dbReference type="GO" id="GO:0005829">
    <property type="term" value="C:cytosol"/>
    <property type="evidence" value="ECO:0007669"/>
    <property type="project" value="TreeGrafter"/>
</dbReference>
<comment type="similarity">
    <text evidence="1 13">Belongs to the helicase family. DnaB subfamily.</text>
</comment>
<dbReference type="Gene3D" id="1.10.860.10">
    <property type="entry name" value="DNAb Helicase, Chain A"/>
    <property type="match status" value="1"/>
</dbReference>
<dbReference type="EMBL" id="CP036349">
    <property type="protein sequence ID" value="QDV72534.1"/>
    <property type="molecule type" value="Genomic_DNA"/>
</dbReference>
<keyword evidence="9" id="KW-0413">Isomerase</keyword>
<dbReference type="Pfam" id="PF00772">
    <property type="entry name" value="DnaB"/>
    <property type="match status" value="1"/>
</dbReference>
<feature type="region of interest" description="Disordered" evidence="14">
    <location>
        <begin position="1"/>
        <end position="35"/>
    </location>
</feature>
<evidence type="ECO:0000256" key="1">
    <source>
        <dbReference type="ARBA" id="ARBA00008428"/>
    </source>
</evidence>
<evidence type="ECO:0000256" key="3">
    <source>
        <dbReference type="ARBA" id="ARBA00022705"/>
    </source>
</evidence>
<gene>
    <name evidence="16" type="primary">dnaB</name>
    <name evidence="16" type="ORF">Spa11_07120</name>
</gene>
<dbReference type="RefSeq" id="WP_145107895.1">
    <property type="nucleotide sequence ID" value="NZ_CP036349.1"/>
</dbReference>
<dbReference type="InterPro" id="IPR027417">
    <property type="entry name" value="P-loop_NTPase"/>
</dbReference>
<dbReference type="AlphaFoldDB" id="A0A518K401"/>
<dbReference type="InterPro" id="IPR007693">
    <property type="entry name" value="DNA_helicase_DnaB-like_N"/>
</dbReference>
<evidence type="ECO:0000256" key="2">
    <source>
        <dbReference type="ARBA" id="ARBA00022515"/>
    </source>
</evidence>
<protein>
    <recommendedName>
        <fullName evidence="12 13">Replicative DNA helicase</fullName>
        <ecNumber evidence="12 13">5.6.2.3</ecNumber>
    </recommendedName>
</protein>
<evidence type="ECO:0000259" key="15">
    <source>
        <dbReference type="PROSITE" id="PS51199"/>
    </source>
</evidence>
<dbReference type="InterPro" id="IPR007692">
    <property type="entry name" value="DNA_helicase_DnaB"/>
</dbReference>
<dbReference type="Proteomes" id="UP000316426">
    <property type="component" value="Chromosome"/>
</dbReference>
<dbReference type="PROSITE" id="PS51199">
    <property type="entry name" value="SF4_HELICASE"/>
    <property type="match status" value="1"/>
</dbReference>
<evidence type="ECO:0000256" key="12">
    <source>
        <dbReference type="NCBIfam" id="TIGR00665"/>
    </source>
</evidence>
<dbReference type="CDD" id="cd00984">
    <property type="entry name" value="DnaB_C"/>
    <property type="match status" value="1"/>
</dbReference>